<keyword evidence="7" id="KW-0067">ATP-binding</keyword>
<accession>A0A396ZAM4</accession>
<dbReference type="SUPFAM" id="SSF52172">
    <property type="entry name" value="CheY-like"/>
    <property type="match status" value="1"/>
</dbReference>
<feature type="domain" description="Histidine kinase" evidence="9">
    <location>
        <begin position="289"/>
        <end position="478"/>
    </location>
</feature>
<sequence>MNVTADEPEQKTILLVEDDPIIGMTESMQLKKYGYNVLHVMNGIKAIGTLNDKRTLIHIVLMDIDLGTGIDGTEVALEILKDHDIPLLFLSSHTEPAIIKKTENITSYGYVVKSSDITILDASIKMAFRLHDSYLNVKFQKREVESKKIALELMEKRYRRLFECAKDGILILDADSGMIVDVNPFLVEMLGYSKEQFLKKNIWDINAFKYIDYSKQLFKELQEKEYVRYTNLPLETVDGALIQVEFVSNVYLVDGEKVIQCNIRDITDRNRYEKILTNNIEEKEALLKELQHRTKNSFQMITSLIHLRAHSSENLETKVVLEELTLRVQSISDLYSLLYETDSFNVVQIKDYCNRVIDSMLQLSDSIVIRRTIEELTMTARDAATIGMILIELVSNSIKYAFPDRPKGNISVELKKVDSKMILIVTDDGIGFQKIPDLIEAKTLGLKLVNLMVSQLGGEIFFDLSNGTKVTIEFPESP</sequence>
<name>A0A396ZAM4_9LEPT</name>
<dbReference type="OrthoDB" id="136506at2"/>
<dbReference type="InterPro" id="IPR011495">
    <property type="entry name" value="Sig_transdc_His_kin_sub2_dim/P"/>
</dbReference>
<dbReference type="PROSITE" id="PS50109">
    <property type="entry name" value="HIS_KIN"/>
    <property type="match status" value="1"/>
</dbReference>
<keyword evidence="5" id="KW-0547">Nucleotide-binding</keyword>
<evidence type="ECO:0000256" key="2">
    <source>
        <dbReference type="ARBA" id="ARBA00012438"/>
    </source>
</evidence>
<evidence type="ECO:0000256" key="8">
    <source>
        <dbReference type="PROSITE-ProRule" id="PRU00169"/>
    </source>
</evidence>
<dbReference type="PANTHER" id="PTHR41523">
    <property type="entry name" value="TWO-COMPONENT SYSTEM SENSOR PROTEIN"/>
    <property type="match status" value="1"/>
</dbReference>
<dbReference type="PROSITE" id="PS50110">
    <property type="entry name" value="RESPONSE_REGULATORY"/>
    <property type="match status" value="1"/>
</dbReference>
<evidence type="ECO:0000256" key="1">
    <source>
        <dbReference type="ARBA" id="ARBA00000085"/>
    </source>
</evidence>
<comment type="caution">
    <text evidence="12">The sequence shown here is derived from an EMBL/GenBank/DDBJ whole genome shotgun (WGS) entry which is preliminary data.</text>
</comment>
<dbReference type="SMART" id="SM00091">
    <property type="entry name" value="PAS"/>
    <property type="match status" value="1"/>
</dbReference>
<dbReference type="Pfam" id="PF00072">
    <property type="entry name" value="Response_reg"/>
    <property type="match status" value="1"/>
</dbReference>
<keyword evidence="6" id="KW-0418">Kinase</keyword>
<feature type="domain" description="PAS" evidence="11">
    <location>
        <begin position="154"/>
        <end position="201"/>
    </location>
</feature>
<dbReference type="Gene3D" id="3.30.565.10">
    <property type="entry name" value="Histidine kinase-like ATPase, C-terminal domain"/>
    <property type="match status" value="1"/>
</dbReference>
<dbReference type="GO" id="GO:0004673">
    <property type="term" value="F:protein histidine kinase activity"/>
    <property type="evidence" value="ECO:0007669"/>
    <property type="project" value="UniProtKB-EC"/>
</dbReference>
<dbReference type="Proteomes" id="UP000265798">
    <property type="component" value="Unassembled WGS sequence"/>
</dbReference>
<dbReference type="CDD" id="cd00130">
    <property type="entry name" value="PAS"/>
    <property type="match status" value="1"/>
</dbReference>
<dbReference type="Gene3D" id="3.30.450.20">
    <property type="entry name" value="PAS domain"/>
    <property type="match status" value="1"/>
</dbReference>
<dbReference type="RefSeq" id="WP_118968410.1">
    <property type="nucleotide sequence ID" value="NZ_QHCT01000002.1"/>
</dbReference>
<feature type="modified residue" description="4-aspartylphosphate" evidence="8">
    <location>
        <position position="63"/>
    </location>
</feature>
<evidence type="ECO:0000256" key="6">
    <source>
        <dbReference type="ARBA" id="ARBA00022777"/>
    </source>
</evidence>
<dbReference type="EC" id="2.7.13.3" evidence="2"/>
<dbReference type="SMART" id="SM00387">
    <property type="entry name" value="HATPase_c"/>
    <property type="match status" value="1"/>
</dbReference>
<keyword evidence="3 8" id="KW-0597">Phosphoprotein</keyword>
<evidence type="ECO:0000259" key="11">
    <source>
        <dbReference type="PROSITE" id="PS50112"/>
    </source>
</evidence>
<dbReference type="Pfam" id="PF07568">
    <property type="entry name" value="HisKA_2"/>
    <property type="match status" value="1"/>
</dbReference>
<dbReference type="InterPro" id="IPR035965">
    <property type="entry name" value="PAS-like_dom_sf"/>
</dbReference>
<evidence type="ECO:0000256" key="3">
    <source>
        <dbReference type="ARBA" id="ARBA00022553"/>
    </source>
</evidence>
<reference evidence="13" key="1">
    <citation type="submission" date="2018-05" db="EMBL/GenBank/DDBJ databases">
        <title>Leptospira yasudae sp. nov. and Leptospira stimsonii sp. nov., two pathogenic species of the genus Leptospira isolated from environmental sources.</title>
        <authorList>
            <person name="Casanovas-Massana A."/>
            <person name="Hamond C."/>
            <person name="Santos L.A."/>
            <person name="Hacker K.P."/>
            <person name="Balassiano I."/>
            <person name="Medeiros M.A."/>
            <person name="Reis M.G."/>
            <person name="Ko A.I."/>
            <person name="Wunder E.A."/>
        </authorList>
    </citation>
    <scope>NUCLEOTIDE SEQUENCE [LARGE SCALE GENOMIC DNA]</scope>
    <source>
        <strain evidence="13">Yale</strain>
    </source>
</reference>
<evidence type="ECO:0000259" key="9">
    <source>
        <dbReference type="PROSITE" id="PS50109"/>
    </source>
</evidence>
<proteinExistence type="predicted"/>
<dbReference type="PANTHER" id="PTHR41523:SF8">
    <property type="entry name" value="ETHYLENE RESPONSE SENSOR PROTEIN"/>
    <property type="match status" value="1"/>
</dbReference>
<dbReference type="AlphaFoldDB" id="A0A396ZAM4"/>
<gene>
    <name evidence="12" type="ORF">DLM75_10310</name>
</gene>
<evidence type="ECO:0000256" key="5">
    <source>
        <dbReference type="ARBA" id="ARBA00022741"/>
    </source>
</evidence>
<dbReference type="NCBIfam" id="TIGR00229">
    <property type="entry name" value="sensory_box"/>
    <property type="match status" value="1"/>
</dbReference>
<organism evidence="12 13">
    <name type="scientific">Leptospira stimsonii</name>
    <dbReference type="NCBI Taxonomy" id="2202203"/>
    <lineage>
        <taxon>Bacteria</taxon>
        <taxon>Pseudomonadati</taxon>
        <taxon>Spirochaetota</taxon>
        <taxon>Spirochaetia</taxon>
        <taxon>Leptospirales</taxon>
        <taxon>Leptospiraceae</taxon>
        <taxon>Leptospira</taxon>
    </lineage>
</organism>
<dbReference type="InterPro" id="IPR005467">
    <property type="entry name" value="His_kinase_dom"/>
</dbReference>
<keyword evidence="4" id="KW-0808">Transferase</keyword>
<dbReference type="InterPro" id="IPR036890">
    <property type="entry name" value="HATPase_C_sf"/>
</dbReference>
<evidence type="ECO:0000313" key="13">
    <source>
        <dbReference type="Proteomes" id="UP000265798"/>
    </source>
</evidence>
<comment type="catalytic activity">
    <reaction evidence="1">
        <text>ATP + protein L-histidine = ADP + protein N-phospho-L-histidine.</text>
        <dbReference type="EC" id="2.7.13.3"/>
    </reaction>
</comment>
<feature type="domain" description="Response regulatory" evidence="10">
    <location>
        <begin position="12"/>
        <end position="128"/>
    </location>
</feature>
<dbReference type="EMBL" id="QHCT01000002">
    <property type="protein sequence ID" value="RHX90767.1"/>
    <property type="molecule type" value="Genomic_DNA"/>
</dbReference>
<dbReference type="SUPFAM" id="SSF55785">
    <property type="entry name" value="PYP-like sensor domain (PAS domain)"/>
    <property type="match status" value="1"/>
</dbReference>
<dbReference type="InterPro" id="IPR003594">
    <property type="entry name" value="HATPase_dom"/>
</dbReference>
<dbReference type="Gene3D" id="3.40.50.2300">
    <property type="match status" value="1"/>
</dbReference>
<dbReference type="InterPro" id="IPR001789">
    <property type="entry name" value="Sig_transdc_resp-reg_receiver"/>
</dbReference>
<dbReference type="Pfam" id="PF13188">
    <property type="entry name" value="PAS_8"/>
    <property type="match status" value="1"/>
</dbReference>
<dbReference type="GO" id="GO:0000160">
    <property type="term" value="P:phosphorelay signal transduction system"/>
    <property type="evidence" value="ECO:0007669"/>
    <property type="project" value="InterPro"/>
</dbReference>
<dbReference type="GO" id="GO:0005524">
    <property type="term" value="F:ATP binding"/>
    <property type="evidence" value="ECO:0007669"/>
    <property type="project" value="UniProtKB-KW"/>
</dbReference>
<evidence type="ECO:0000313" key="12">
    <source>
        <dbReference type="EMBL" id="RHX90767.1"/>
    </source>
</evidence>
<dbReference type="SMART" id="SM00448">
    <property type="entry name" value="REC"/>
    <property type="match status" value="1"/>
</dbReference>
<dbReference type="InterPro" id="IPR000014">
    <property type="entry name" value="PAS"/>
</dbReference>
<dbReference type="PROSITE" id="PS50112">
    <property type="entry name" value="PAS"/>
    <property type="match status" value="1"/>
</dbReference>
<protein>
    <recommendedName>
        <fullName evidence="2">histidine kinase</fullName>
        <ecNumber evidence="2">2.7.13.3</ecNumber>
    </recommendedName>
</protein>
<dbReference type="SUPFAM" id="SSF55874">
    <property type="entry name" value="ATPase domain of HSP90 chaperone/DNA topoisomerase II/histidine kinase"/>
    <property type="match status" value="1"/>
</dbReference>
<evidence type="ECO:0000259" key="10">
    <source>
        <dbReference type="PROSITE" id="PS50110"/>
    </source>
</evidence>
<evidence type="ECO:0000256" key="4">
    <source>
        <dbReference type="ARBA" id="ARBA00022679"/>
    </source>
</evidence>
<dbReference type="InterPro" id="IPR011006">
    <property type="entry name" value="CheY-like_superfamily"/>
</dbReference>
<evidence type="ECO:0000256" key="7">
    <source>
        <dbReference type="ARBA" id="ARBA00022840"/>
    </source>
</evidence>
<dbReference type="Pfam" id="PF02518">
    <property type="entry name" value="HATPase_c"/>
    <property type="match status" value="1"/>
</dbReference>